<protein>
    <submittedName>
        <fullName evidence="2">GNAT family N-acetyltransferase</fullName>
    </submittedName>
</protein>
<dbReference type="Proteomes" id="UP000812270">
    <property type="component" value="Unassembled WGS sequence"/>
</dbReference>
<dbReference type="AlphaFoldDB" id="A0A9E2W129"/>
<dbReference type="RefSeq" id="WP_217789201.1">
    <property type="nucleotide sequence ID" value="NZ_JAHSPG010000001.1"/>
</dbReference>
<evidence type="ECO:0000313" key="3">
    <source>
        <dbReference type="Proteomes" id="UP000812270"/>
    </source>
</evidence>
<evidence type="ECO:0000259" key="1">
    <source>
        <dbReference type="PROSITE" id="PS51186"/>
    </source>
</evidence>
<dbReference type="PROSITE" id="PS51186">
    <property type="entry name" value="GNAT"/>
    <property type="match status" value="1"/>
</dbReference>
<dbReference type="InterPro" id="IPR051531">
    <property type="entry name" value="N-acetyltransferase"/>
</dbReference>
<sequence>MMQVNFEPFPILVTERLELKEITANDVNALFEIRRDKELMKYIARPVATNLQDVTNLIELISRRRKSNEGINWGIFLKNNPFLLGMIGFVNLYKEDYRAEIGYMLNGKYHRQGIVQEAFDAVVKYGYEKMNLHSIEATIHPNNIASAKLLEKKGFTRDAYFKENKLSPEGVFEDTVIYSQVKPRE</sequence>
<dbReference type="GO" id="GO:0016747">
    <property type="term" value="F:acyltransferase activity, transferring groups other than amino-acyl groups"/>
    <property type="evidence" value="ECO:0007669"/>
    <property type="project" value="InterPro"/>
</dbReference>
<proteinExistence type="predicted"/>
<evidence type="ECO:0000313" key="2">
    <source>
        <dbReference type="EMBL" id="MBV4355650.1"/>
    </source>
</evidence>
<name>A0A9E2W129_9BACT</name>
<reference evidence="2" key="1">
    <citation type="submission" date="2021-06" db="EMBL/GenBank/DDBJ databases">
        <authorList>
            <person name="Huq M.A."/>
        </authorList>
    </citation>
    <scope>NUCLEOTIDE SEQUENCE</scope>
    <source>
        <strain evidence="2">MAH-26</strain>
    </source>
</reference>
<dbReference type="PANTHER" id="PTHR43792:SF1">
    <property type="entry name" value="N-ACETYLTRANSFERASE DOMAIN-CONTAINING PROTEIN"/>
    <property type="match status" value="1"/>
</dbReference>
<dbReference type="Pfam" id="PF13302">
    <property type="entry name" value="Acetyltransf_3"/>
    <property type="match status" value="1"/>
</dbReference>
<dbReference type="InterPro" id="IPR000182">
    <property type="entry name" value="GNAT_dom"/>
</dbReference>
<dbReference type="PANTHER" id="PTHR43792">
    <property type="entry name" value="GNAT FAMILY, PUTATIVE (AFU_ORTHOLOGUE AFUA_3G00765)-RELATED-RELATED"/>
    <property type="match status" value="1"/>
</dbReference>
<keyword evidence="3" id="KW-1185">Reference proteome</keyword>
<comment type="caution">
    <text evidence="2">The sequence shown here is derived from an EMBL/GenBank/DDBJ whole genome shotgun (WGS) entry which is preliminary data.</text>
</comment>
<accession>A0A9E2W129</accession>
<gene>
    <name evidence="2" type="ORF">KTO63_00730</name>
</gene>
<organism evidence="2 3">
    <name type="scientific">Pinibacter aurantiacus</name>
    <dbReference type="NCBI Taxonomy" id="2851599"/>
    <lineage>
        <taxon>Bacteria</taxon>
        <taxon>Pseudomonadati</taxon>
        <taxon>Bacteroidota</taxon>
        <taxon>Chitinophagia</taxon>
        <taxon>Chitinophagales</taxon>
        <taxon>Chitinophagaceae</taxon>
        <taxon>Pinibacter</taxon>
    </lineage>
</organism>
<dbReference type="EMBL" id="JAHSPG010000001">
    <property type="protein sequence ID" value="MBV4355650.1"/>
    <property type="molecule type" value="Genomic_DNA"/>
</dbReference>
<feature type="domain" description="N-acetyltransferase" evidence="1">
    <location>
        <begin position="17"/>
        <end position="183"/>
    </location>
</feature>